<gene>
    <name evidence="6" type="ORF">AB8998_26080</name>
</gene>
<dbReference type="InterPro" id="IPR008920">
    <property type="entry name" value="TF_FadR/GntR_C"/>
</dbReference>
<dbReference type="SMART" id="SM00345">
    <property type="entry name" value="HTH_GNTR"/>
    <property type="match status" value="1"/>
</dbReference>
<dbReference type="InterPro" id="IPR011711">
    <property type="entry name" value="GntR_C"/>
</dbReference>
<keyword evidence="7" id="KW-1185">Reference proteome</keyword>
<protein>
    <submittedName>
        <fullName evidence="6">FadR/GntR family transcriptional regulator</fullName>
    </submittedName>
</protein>
<feature type="region of interest" description="Disordered" evidence="4">
    <location>
        <begin position="235"/>
        <end position="258"/>
    </location>
</feature>
<dbReference type="Pfam" id="PF07729">
    <property type="entry name" value="FCD"/>
    <property type="match status" value="1"/>
</dbReference>
<accession>A0ABV4C6L8</accession>
<dbReference type="SUPFAM" id="SSF46785">
    <property type="entry name" value="Winged helix' DNA-binding domain"/>
    <property type="match status" value="1"/>
</dbReference>
<evidence type="ECO:0000256" key="4">
    <source>
        <dbReference type="SAM" id="MobiDB-lite"/>
    </source>
</evidence>
<evidence type="ECO:0000256" key="3">
    <source>
        <dbReference type="ARBA" id="ARBA00023163"/>
    </source>
</evidence>
<keyword evidence="2" id="KW-0238">DNA-binding</keyword>
<name>A0ABV4C6L8_9MYCO</name>
<evidence type="ECO:0000259" key="5">
    <source>
        <dbReference type="PROSITE" id="PS50949"/>
    </source>
</evidence>
<dbReference type="PROSITE" id="PS50949">
    <property type="entry name" value="HTH_GNTR"/>
    <property type="match status" value="1"/>
</dbReference>
<organism evidence="6 7">
    <name type="scientific">Mycobacterium servetii</name>
    <dbReference type="NCBI Taxonomy" id="3237418"/>
    <lineage>
        <taxon>Bacteria</taxon>
        <taxon>Bacillati</taxon>
        <taxon>Actinomycetota</taxon>
        <taxon>Actinomycetes</taxon>
        <taxon>Mycobacteriales</taxon>
        <taxon>Mycobacteriaceae</taxon>
        <taxon>Mycobacterium</taxon>
    </lineage>
</organism>
<keyword evidence="1" id="KW-0805">Transcription regulation</keyword>
<dbReference type="PANTHER" id="PTHR43537:SF44">
    <property type="entry name" value="GNTR FAMILY REGULATORY PROTEIN"/>
    <property type="match status" value="1"/>
</dbReference>
<dbReference type="RefSeq" id="WP_369740824.1">
    <property type="nucleotide sequence ID" value="NZ_JBGEDP010000001.1"/>
</dbReference>
<sequence length="258" mass="27258">MNQSSPIRPPDRHRVDEQIAASIAGAILDGAFPPGSALPPERELAEQLGVNRTSLRQGLARVQQMGLIEARHGSGNVVRDPQGLTHPAVVEALVRRLGPEFLVELLEIRAGLGPLIGRLAAQRITPEDAEVLRAALAAVRDADGAVARQAADLAYFRALIHGSRNRALGLLYRWVEQAFGGREHELTAAYDDAVAVVAGLRAITGAVLARDPDAAAAAVEDYLQASAQRMVAAYGRSQSAPDGALLGESGGGMHRDEP</sequence>
<dbReference type="SMART" id="SM00895">
    <property type="entry name" value="FCD"/>
    <property type="match status" value="1"/>
</dbReference>
<dbReference type="CDD" id="cd07377">
    <property type="entry name" value="WHTH_GntR"/>
    <property type="match status" value="1"/>
</dbReference>
<dbReference type="EMBL" id="JBGEDP010000001">
    <property type="protein sequence ID" value="MEY8018185.1"/>
    <property type="molecule type" value="Genomic_DNA"/>
</dbReference>
<dbReference type="PANTHER" id="PTHR43537">
    <property type="entry name" value="TRANSCRIPTIONAL REGULATOR, GNTR FAMILY"/>
    <property type="match status" value="1"/>
</dbReference>
<dbReference type="Gene3D" id="1.20.120.530">
    <property type="entry name" value="GntR ligand-binding domain-like"/>
    <property type="match status" value="1"/>
</dbReference>
<evidence type="ECO:0000313" key="6">
    <source>
        <dbReference type="EMBL" id="MEY8018185.1"/>
    </source>
</evidence>
<dbReference type="SUPFAM" id="SSF48008">
    <property type="entry name" value="GntR ligand-binding domain-like"/>
    <property type="match status" value="1"/>
</dbReference>
<proteinExistence type="predicted"/>
<dbReference type="Gene3D" id="1.10.10.10">
    <property type="entry name" value="Winged helix-like DNA-binding domain superfamily/Winged helix DNA-binding domain"/>
    <property type="match status" value="1"/>
</dbReference>
<dbReference type="Pfam" id="PF00392">
    <property type="entry name" value="GntR"/>
    <property type="match status" value="1"/>
</dbReference>
<dbReference type="Proteomes" id="UP001564760">
    <property type="component" value="Unassembled WGS sequence"/>
</dbReference>
<evidence type="ECO:0000256" key="1">
    <source>
        <dbReference type="ARBA" id="ARBA00023015"/>
    </source>
</evidence>
<evidence type="ECO:0000256" key="2">
    <source>
        <dbReference type="ARBA" id="ARBA00023125"/>
    </source>
</evidence>
<comment type="caution">
    <text evidence="6">The sequence shown here is derived from an EMBL/GenBank/DDBJ whole genome shotgun (WGS) entry which is preliminary data.</text>
</comment>
<dbReference type="PRINTS" id="PR00035">
    <property type="entry name" value="HTHGNTR"/>
</dbReference>
<keyword evidence="3" id="KW-0804">Transcription</keyword>
<dbReference type="InterPro" id="IPR000524">
    <property type="entry name" value="Tscrpt_reg_HTH_GntR"/>
</dbReference>
<evidence type="ECO:0000313" key="7">
    <source>
        <dbReference type="Proteomes" id="UP001564760"/>
    </source>
</evidence>
<dbReference type="InterPro" id="IPR036390">
    <property type="entry name" value="WH_DNA-bd_sf"/>
</dbReference>
<reference evidence="6 7" key="1">
    <citation type="submission" date="2024-08" db="EMBL/GenBank/DDBJ databases">
        <title>Mycobacterium servetensis sp. nov., a novel rapid-growing mycobacterial species recovered from a human patient in Zaragoza, Spain.</title>
        <authorList>
            <person name="Tristancho-Baro A.I."/>
            <person name="Buenestado-Serrano S."/>
            <person name="Garcia De Viedma D."/>
            <person name="Milagro-Beamonte A."/>
            <person name="Burillo N."/>
            <person name="Sanz S."/>
            <person name="Lopez-Calleja A.I."/>
            <person name="Penas-Utrilla D."/>
            <person name="Guardingo M."/>
            <person name="Garcia M.J."/>
            <person name="Vinuelas-Bayon J."/>
        </authorList>
    </citation>
    <scope>NUCLEOTIDE SEQUENCE [LARGE SCALE GENOMIC DNA]</scope>
    <source>
        <strain evidence="7">HUMS_12744610</strain>
    </source>
</reference>
<dbReference type="InterPro" id="IPR036388">
    <property type="entry name" value="WH-like_DNA-bd_sf"/>
</dbReference>
<feature type="domain" description="HTH gntR-type" evidence="5">
    <location>
        <begin position="13"/>
        <end position="81"/>
    </location>
</feature>